<keyword evidence="2 6" id="KW-0819">tRNA processing</keyword>
<keyword evidence="5 6" id="KW-0342">GTP-binding</keyword>
<comment type="cofactor">
    <cofactor evidence="6">
        <name>K(+)</name>
        <dbReference type="ChEBI" id="CHEBI:29103"/>
    </cofactor>
    <text evidence="6">Binds 1 potassium ion per subunit.</text>
</comment>
<reference key="2">
    <citation type="submission" date="2010-08" db="EMBL/GenBank/DDBJ databases">
        <title>Functional convergence in reduced genomes of bacterial symbionts spanning 200 million years of evolution.</title>
        <authorList>
            <person name="McCutcheon J.P."/>
            <person name="Moran N.A."/>
        </authorList>
    </citation>
    <scope>NUCLEOTIDE SEQUENCE</scope>
    <source>
        <strain>CARI</strain>
    </source>
</reference>
<dbReference type="PANTHER" id="PTHR42714">
    <property type="entry name" value="TRNA MODIFICATION GTPASE GTPBP3"/>
    <property type="match status" value="1"/>
</dbReference>
<name>E0TIK9_ZINIC</name>
<dbReference type="EMBL" id="CP002161">
    <property type="protein sequence ID" value="ADM89636.1"/>
    <property type="molecule type" value="Genomic_DNA"/>
</dbReference>
<evidence type="ECO:0000256" key="4">
    <source>
        <dbReference type="ARBA" id="ARBA00022958"/>
    </source>
</evidence>
<keyword evidence="6" id="KW-0479">Metal-binding</keyword>
<dbReference type="Pfam" id="PF12631">
    <property type="entry name" value="MnmE_helical"/>
    <property type="match status" value="1"/>
</dbReference>
<keyword evidence="6" id="KW-0460">Magnesium</keyword>
<keyword evidence="6" id="KW-0963">Cytoplasm</keyword>
<dbReference type="SUPFAM" id="SSF103025">
    <property type="entry name" value="Folate-binding domain"/>
    <property type="match status" value="1"/>
</dbReference>
<evidence type="ECO:0000259" key="10">
    <source>
        <dbReference type="Pfam" id="PF12631"/>
    </source>
</evidence>
<dbReference type="Gene3D" id="3.30.1360.120">
    <property type="entry name" value="Probable tRNA modification gtpase trme, domain 1"/>
    <property type="match status" value="1"/>
</dbReference>
<dbReference type="GO" id="GO:0046872">
    <property type="term" value="F:metal ion binding"/>
    <property type="evidence" value="ECO:0007669"/>
    <property type="project" value="UniProtKB-KW"/>
</dbReference>
<dbReference type="Pfam" id="PF10396">
    <property type="entry name" value="TrmE_N"/>
    <property type="match status" value="1"/>
</dbReference>
<dbReference type="CDD" id="cd14858">
    <property type="entry name" value="TrmE_N"/>
    <property type="match status" value="1"/>
</dbReference>
<dbReference type="InterPro" id="IPR027266">
    <property type="entry name" value="TrmE/GcvT-like"/>
</dbReference>
<comment type="subunit">
    <text evidence="6">Homodimer. Heterotetramer of two MnmE and two MnmG subunits.</text>
</comment>
<dbReference type="Pfam" id="PF01926">
    <property type="entry name" value="MMR_HSR1"/>
    <property type="match status" value="1"/>
</dbReference>
<feature type="domain" description="GTP-binding protein TrmE N-terminal" evidence="9">
    <location>
        <begin position="8"/>
        <end position="126"/>
    </location>
</feature>
<feature type="binding site" evidence="6">
    <location>
        <position position="234"/>
    </location>
    <ligand>
        <name>Mg(2+)</name>
        <dbReference type="ChEBI" id="CHEBI:18420"/>
    </ligand>
</feature>
<dbReference type="NCBIfam" id="TIGR00231">
    <property type="entry name" value="small_GTP"/>
    <property type="match status" value="1"/>
</dbReference>
<feature type="domain" description="MnmE helical" evidence="10">
    <location>
        <begin position="129"/>
        <end position="452"/>
    </location>
</feature>
<dbReference type="KEGG" id="zin:ZICARI_002"/>
<evidence type="ECO:0000259" key="8">
    <source>
        <dbReference type="Pfam" id="PF01926"/>
    </source>
</evidence>
<evidence type="ECO:0000313" key="11">
    <source>
        <dbReference type="EMBL" id="ADM89636.1"/>
    </source>
</evidence>
<accession>E0TIK9</accession>
<keyword evidence="6" id="KW-0378">Hydrolase</keyword>
<feature type="binding site" evidence="6">
    <location>
        <position position="255"/>
    </location>
    <ligand>
        <name>Mg(2+)</name>
        <dbReference type="ChEBI" id="CHEBI:18420"/>
    </ligand>
</feature>
<dbReference type="InterPro" id="IPR005225">
    <property type="entry name" value="Small_GTP-bd"/>
</dbReference>
<dbReference type="SUPFAM" id="SSF52540">
    <property type="entry name" value="P-loop containing nucleoside triphosphate hydrolases"/>
    <property type="match status" value="1"/>
</dbReference>
<feature type="binding site" evidence="6">
    <location>
        <position position="455"/>
    </location>
    <ligand>
        <name>(6S)-5-formyl-5,6,7,8-tetrahydrofolate</name>
        <dbReference type="ChEBI" id="CHEBI:57457"/>
    </ligand>
</feature>
<keyword evidence="12" id="KW-1185">Reference proteome</keyword>
<dbReference type="EC" id="3.6.-.-" evidence="6"/>
<dbReference type="InterPro" id="IPR027417">
    <property type="entry name" value="P-loop_NTPase"/>
</dbReference>
<evidence type="ECO:0000256" key="6">
    <source>
        <dbReference type="HAMAP-Rule" id="MF_00379"/>
    </source>
</evidence>
<feature type="binding site" evidence="6">
    <location>
        <begin position="249"/>
        <end position="255"/>
    </location>
    <ligand>
        <name>GTP</name>
        <dbReference type="ChEBI" id="CHEBI:37565"/>
    </ligand>
</feature>
<dbReference type="HAMAP" id="MF_00379">
    <property type="entry name" value="GTPase_MnmE"/>
    <property type="match status" value="1"/>
</dbReference>
<dbReference type="InterPro" id="IPR004520">
    <property type="entry name" value="GTPase_MnmE"/>
</dbReference>
<comment type="subcellular location">
    <subcellularLocation>
        <location evidence="6">Cytoplasm</location>
    </subcellularLocation>
</comment>
<feature type="binding site" evidence="6">
    <location>
        <position position="249"/>
    </location>
    <ligand>
        <name>K(+)</name>
        <dbReference type="ChEBI" id="CHEBI:29103"/>
    </ligand>
</feature>
<feature type="binding site" evidence="6">
    <location>
        <position position="24"/>
    </location>
    <ligand>
        <name>(6S)-5-formyl-5,6,7,8-tetrahydrofolate</name>
        <dbReference type="ChEBI" id="CHEBI:57457"/>
    </ligand>
</feature>
<evidence type="ECO:0000256" key="5">
    <source>
        <dbReference type="ARBA" id="ARBA00023134"/>
    </source>
</evidence>
<comment type="function">
    <text evidence="6">Exhibits a very high intrinsic GTPase hydrolysis rate. Involved in the addition of a carboxymethylaminomethyl (cmnm) group at the wobble position (U34) of certain tRNAs, forming tRNA-cmnm(5)s(2)U34.</text>
</comment>
<dbReference type="InterPro" id="IPR027368">
    <property type="entry name" value="MnmE_dom2"/>
</dbReference>
<dbReference type="InterPro" id="IPR018948">
    <property type="entry name" value="GTP-bd_TrmE_N"/>
</dbReference>
<feature type="binding site" evidence="6">
    <location>
        <position position="83"/>
    </location>
    <ligand>
        <name>(6S)-5-formyl-5,6,7,8-tetrahydrofolate</name>
        <dbReference type="ChEBI" id="CHEBI:57457"/>
    </ligand>
</feature>
<evidence type="ECO:0000259" key="9">
    <source>
        <dbReference type="Pfam" id="PF10396"/>
    </source>
</evidence>
<keyword evidence="3 6" id="KW-0547">Nucleotide-binding</keyword>
<feature type="binding site" evidence="6">
    <location>
        <position position="230"/>
    </location>
    <ligand>
        <name>K(+)</name>
        <dbReference type="ChEBI" id="CHEBI:29103"/>
    </ligand>
</feature>
<feature type="binding site" evidence="6">
    <location>
        <position position="254"/>
    </location>
    <ligand>
        <name>K(+)</name>
        <dbReference type="ChEBI" id="CHEBI:29103"/>
    </ligand>
</feature>
<dbReference type="InterPro" id="IPR031168">
    <property type="entry name" value="G_TrmE"/>
</dbReference>
<dbReference type="SUPFAM" id="SSF116878">
    <property type="entry name" value="TrmE connector domain"/>
    <property type="match status" value="1"/>
</dbReference>
<protein>
    <recommendedName>
        <fullName evidence="6">tRNA modification GTPase MnmE</fullName>
        <ecNumber evidence="6">3.6.-.-</ecNumber>
    </recommendedName>
</protein>
<dbReference type="GO" id="GO:0005829">
    <property type="term" value="C:cytosol"/>
    <property type="evidence" value="ECO:0007669"/>
    <property type="project" value="TreeGrafter"/>
</dbReference>
<feature type="binding site" evidence="6">
    <location>
        <begin position="274"/>
        <end position="277"/>
    </location>
    <ligand>
        <name>GTP</name>
        <dbReference type="ChEBI" id="CHEBI:37565"/>
    </ligand>
</feature>
<dbReference type="AlphaFoldDB" id="E0TIK9"/>
<dbReference type="Gene3D" id="1.20.120.430">
    <property type="entry name" value="tRNA modification GTPase MnmE domain 2"/>
    <property type="match status" value="1"/>
</dbReference>
<dbReference type="Proteomes" id="UP000001303">
    <property type="component" value="Chromosome"/>
</dbReference>
<feature type="binding site" evidence="6">
    <location>
        <position position="251"/>
    </location>
    <ligand>
        <name>K(+)</name>
        <dbReference type="ChEBI" id="CHEBI:29103"/>
    </ligand>
</feature>
<gene>
    <name evidence="6 11" type="primary">mnmE</name>
    <name evidence="6" type="synonym">trmE</name>
    <name evidence="11" type="ordered locus">ZICARI_002</name>
</gene>
<comment type="caution">
    <text evidence="6">Lacks conserved residue(s) required for the propagation of feature annotation.</text>
</comment>
<dbReference type="InterPro" id="IPR006073">
    <property type="entry name" value="GTP-bd"/>
</dbReference>
<dbReference type="PANTHER" id="PTHR42714:SF2">
    <property type="entry name" value="TRNA MODIFICATION GTPASE GTPBP3, MITOCHONDRIAL"/>
    <property type="match status" value="1"/>
</dbReference>
<proteinExistence type="inferred from homology"/>
<dbReference type="GO" id="GO:0003924">
    <property type="term" value="F:GTPase activity"/>
    <property type="evidence" value="ECO:0007669"/>
    <property type="project" value="UniProtKB-UniRule"/>
</dbReference>
<dbReference type="InterPro" id="IPR025867">
    <property type="entry name" value="MnmE_helical"/>
</dbReference>
<reference evidence="11 12" key="1">
    <citation type="journal article" date="2010" name="Genome Biol. Evol.">
        <title>Functional convergence in reduced genomes of bacterial symbionts spanning 200 My of evolution.</title>
        <authorList>
            <person name="McCutcheon J.P."/>
            <person name="Moran N.A."/>
        </authorList>
    </citation>
    <scope>NUCLEOTIDE SEQUENCE [LARGE SCALE GENOMIC DNA]</scope>
    <source>
        <strain evidence="11 12">CARI</strain>
    </source>
</reference>
<dbReference type="GO" id="GO:0002098">
    <property type="term" value="P:tRNA wobble uridine modification"/>
    <property type="evidence" value="ECO:0007669"/>
    <property type="project" value="TreeGrafter"/>
</dbReference>
<comment type="similarity">
    <text evidence="1 6 7">Belongs to the TRAFAC class TrmE-Era-EngA-EngB-Septin-like GTPase superfamily. TrmE GTPase family.</text>
</comment>
<organism evidence="11 12">
    <name type="scientific">Zinderia insecticola (strain CARI)</name>
    <dbReference type="NCBI Taxonomy" id="871271"/>
    <lineage>
        <taxon>Bacteria</taxon>
        <taxon>Pseudomonadati</taxon>
        <taxon>Pseudomonadota</taxon>
        <taxon>Betaproteobacteria</taxon>
        <taxon>Burkholderiales</taxon>
        <taxon>Oxalobacteraceae</taxon>
        <taxon>Candidatus Zinderia</taxon>
    </lineage>
</organism>
<dbReference type="GO" id="GO:0030488">
    <property type="term" value="P:tRNA methylation"/>
    <property type="evidence" value="ECO:0007669"/>
    <property type="project" value="TreeGrafter"/>
</dbReference>
<evidence type="ECO:0000256" key="3">
    <source>
        <dbReference type="ARBA" id="ARBA00022741"/>
    </source>
</evidence>
<dbReference type="GO" id="GO:0005525">
    <property type="term" value="F:GTP binding"/>
    <property type="evidence" value="ECO:0007669"/>
    <property type="project" value="UniProtKB-UniRule"/>
</dbReference>
<sequence>MKYFKNSIIALSTPNGIGGIGIIRISGNKIFNILEKLCNKKVKNLKPRHSYYTYFKNKEEILDYGILIYYNSPFSYTGENIIEIQCHSNPIIINKIINTCLFLGSNSKLKIAKRGEFTKRAFLNKKINLIQVKSIIDLINSSNYLSNKIFLNFYCNNFKKKIKYILNKIIKLRIIIESNIIFLNNKLNINIKKIYNYLYIIKKSIKKLLFKINNNNNNNNLNIIIIGRTNMGKSSLMNILSKSKVSIVTSISGTTIDKIKNSIFFKNNLINLIDTAGIKKKIYNKIERISIKKSWKEIKKSNIILYLFESYKGLLKKDYYIINKLPKKKIIFIGNKIDLIKYKPFIKKFNNNKIIYISVKNKKGINLIKNEINNIINNNNINNNIINKNYFYNIKNSYKIIKKIILFIINKKYNIRNDLIIQKIYILQNNFNKIFGKFTNEKLLNKIFSKFCIGK</sequence>
<feature type="domain" description="G" evidence="8">
    <location>
        <begin position="223"/>
        <end position="336"/>
    </location>
</feature>
<keyword evidence="4 6" id="KW-0630">Potassium</keyword>
<feature type="binding site" evidence="6">
    <location>
        <position position="126"/>
    </location>
    <ligand>
        <name>(6S)-5-formyl-5,6,7,8-tetrahydrofolate</name>
        <dbReference type="ChEBI" id="CHEBI:57457"/>
    </ligand>
</feature>
<evidence type="ECO:0000256" key="2">
    <source>
        <dbReference type="ARBA" id="ARBA00022694"/>
    </source>
</evidence>
<dbReference type="CDD" id="cd04164">
    <property type="entry name" value="trmE"/>
    <property type="match status" value="1"/>
</dbReference>
<evidence type="ECO:0000256" key="1">
    <source>
        <dbReference type="ARBA" id="ARBA00011043"/>
    </source>
</evidence>
<dbReference type="STRING" id="871271.ZICARI_002"/>
<dbReference type="Gene3D" id="3.40.50.300">
    <property type="entry name" value="P-loop containing nucleotide triphosphate hydrolases"/>
    <property type="match status" value="1"/>
</dbReference>
<dbReference type="HOGENOM" id="CLU_019624_4_1_4"/>
<dbReference type="NCBIfam" id="TIGR00450">
    <property type="entry name" value="mnmE_trmE_thdF"/>
    <property type="match status" value="1"/>
</dbReference>
<evidence type="ECO:0000313" key="12">
    <source>
        <dbReference type="Proteomes" id="UP000001303"/>
    </source>
</evidence>
<evidence type="ECO:0000256" key="7">
    <source>
        <dbReference type="RuleBase" id="RU003313"/>
    </source>
</evidence>